<dbReference type="InterPro" id="IPR004358">
    <property type="entry name" value="Sig_transdc_His_kin-like_C"/>
</dbReference>
<dbReference type="NCBIfam" id="TIGR00229">
    <property type="entry name" value="sensory_box"/>
    <property type="match status" value="1"/>
</dbReference>
<keyword evidence="9" id="KW-1185">Reference proteome</keyword>
<dbReference type="PANTHER" id="PTHR43065">
    <property type="entry name" value="SENSOR HISTIDINE KINASE"/>
    <property type="match status" value="1"/>
</dbReference>
<dbReference type="SUPFAM" id="SSF55785">
    <property type="entry name" value="PYP-like sensor domain (PAS domain)"/>
    <property type="match status" value="1"/>
</dbReference>
<dbReference type="PRINTS" id="PR00344">
    <property type="entry name" value="BCTRLSENSOR"/>
</dbReference>
<dbReference type="Gene3D" id="3.30.565.10">
    <property type="entry name" value="Histidine kinase-like ATPase, C-terminal domain"/>
    <property type="match status" value="1"/>
</dbReference>
<dbReference type="Pfam" id="PF00512">
    <property type="entry name" value="HisKA"/>
    <property type="match status" value="1"/>
</dbReference>
<dbReference type="InterPro" id="IPR036097">
    <property type="entry name" value="HisK_dim/P_sf"/>
</dbReference>
<dbReference type="PROSITE" id="PS50110">
    <property type="entry name" value="RESPONSE_REGULATORY"/>
    <property type="match status" value="2"/>
</dbReference>
<accession>A0ABS1V1Y5</accession>
<organism evidence="8 9">
    <name type="scientific">Belnapia mucosa</name>
    <dbReference type="NCBI Taxonomy" id="2804532"/>
    <lineage>
        <taxon>Bacteria</taxon>
        <taxon>Pseudomonadati</taxon>
        <taxon>Pseudomonadota</taxon>
        <taxon>Alphaproteobacteria</taxon>
        <taxon>Acetobacterales</taxon>
        <taxon>Roseomonadaceae</taxon>
        <taxon>Belnapia</taxon>
    </lineage>
</organism>
<feature type="domain" description="Response regulatory" evidence="7">
    <location>
        <begin position="8"/>
        <end position="122"/>
    </location>
</feature>
<gene>
    <name evidence="8" type="ORF">JMJ55_10290</name>
</gene>
<name>A0ABS1V1Y5_9PROT</name>
<dbReference type="InterPro" id="IPR036890">
    <property type="entry name" value="HATPase_C_sf"/>
</dbReference>
<dbReference type="SMART" id="SM00388">
    <property type="entry name" value="HisKA"/>
    <property type="match status" value="1"/>
</dbReference>
<dbReference type="SMART" id="SM00448">
    <property type="entry name" value="REC"/>
    <property type="match status" value="2"/>
</dbReference>
<evidence type="ECO:0000256" key="1">
    <source>
        <dbReference type="ARBA" id="ARBA00000085"/>
    </source>
</evidence>
<dbReference type="Gene3D" id="3.40.50.2300">
    <property type="match status" value="2"/>
</dbReference>
<dbReference type="Pfam" id="PF00072">
    <property type="entry name" value="Response_reg"/>
    <property type="match status" value="2"/>
</dbReference>
<dbReference type="Gene3D" id="3.30.450.20">
    <property type="entry name" value="PAS domain"/>
    <property type="match status" value="1"/>
</dbReference>
<keyword evidence="3 4" id="KW-0597">Phosphoprotein</keyword>
<dbReference type="InterPro" id="IPR003661">
    <property type="entry name" value="HisK_dim/P_dom"/>
</dbReference>
<dbReference type="PANTHER" id="PTHR43065:SF42">
    <property type="entry name" value="TWO-COMPONENT SENSOR PPRA"/>
    <property type="match status" value="1"/>
</dbReference>
<sequence>MSGMAPEKVLVVDDEPEILIALEDLLEEDHVVLAAHSPAEALELLRSDPHIAVIISDQRMPGMNGDAFLAEARRVSAAEALLLTGYADLEAVVRAINNGRIAGYSPKPWDPAALRGMVAGARERYRLARALETEQRLLRGLLEHSQDALSFKDRDGRFIRLNAVKAASLGVDVAACLGRREEEFLAADGAAALAAADEAARREGQPGVTSIERGGDGPESRHFEVSRIPIPGRDGRIEWLATIEREVTEARRLEARLRQADKMQALGTLAGGVAHDFNNLLTAIIGSLRIATQPGIDPARSARLLGVALAAAERGASLTQRLLSFSRQRSLMLRPTSINQLLAGMGDLLARSLGGGVQLEQQLDPDLWPAKIDPDQLELVVLNLCVNARDAMGGGGTVVIATRNLRIAAGEDPELPAGDYVVVSVRDTGSGIPPEVLSRVFEPFFTTKEVGSGTGLGLSMAHGMAQQSGGAIRIASRLGEGTTVELTLPRSSPADAPAPEAESGTVPHADHPVRILVADDEADVREVTSAILREMGHETIEAGDADSALRLLASEPVELLITDFAMPRVSGVELAHHARGLRPSVPVLLMTGYADLDKVPRDLPVIRKPFQPAELARLVAELCAPA</sequence>
<evidence type="ECO:0000313" key="9">
    <source>
        <dbReference type="Proteomes" id="UP000606490"/>
    </source>
</evidence>
<dbReference type="InterPro" id="IPR005467">
    <property type="entry name" value="His_kinase_dom"/>
</dbReference>
<dbReference type="InterPro" id="IPR003594">
    <property type="entry name" value="HATPase_dom"/>
</dbReference>
<comment type="catalytic activity">
    <reaction evidence="1">
        <text>ATP + protein L-histidine = ADP + protein N-phospho-L-histidine.</text>
        <dbReference type="EC" id="2.7.13.3"/>
    </reaction>
</comment>
<proteinExistence type="predicted"/>
<dbReference type="SUPFAM" id="SSF47384">
    <property type="entry name" value="Homodimeric domain of signal transducing histidine kinase"/>
    <property type="match status" value="1"/>
</dbReference>
<feature type="region of interest" description="Disordered" evidence="5">
    <location>
        <begin position="487"/>
        <end position="509"/>
    </location>
</feature>
<feature type="compositionally biased region" description="Basic and acidic residues" evidence="5">
    <location>
        <begin position="213"/>
        <end position="223"/>
    </location>
</feature>
<feature type="domain" description="Histidine kinase" evidence="6">
    <location>
        <begin position="272"/>
        <end position="492"/>
    </location>
</feature>
<dbReference type="InterPro" id="IPR011006">
    <property type="entry name" value="CheY-like_superfamily"/>
</dbReference>
<dbReference type="Proteomes" id="UP000606490">
    <property type="component" value="Unassembled WGS sequence"/>
</dbReference>
<dbReference type="Gene3D" id="1.10.287.130">
    <property type="match status" value="1"/>
</dbReference>
<dbReference type="InterPro" id="IPR035965">
    <property type="entry name" value="PAS-like_dom_sf"/>
</dbReference>
<dbReference type="SUPFAM" id="SSF55874">
    <property type="entry name" value="ATPase domain of HSP90 chaperone/DNA topoisomerase II/histidine kinase"/>
    <property type="match status" value="1"/>
</dbReference>
<evidence type="ECO:0000256" key="3">
    <source>
        <dbReference type="ARBA" id="ARBA00022553"/>
    </source>
</evidence>
<feature type="modified residue" description="4-aspartylphosphate" evidence="4">
    <location>
        <position position="57"/>
    </location>
</feature>
<dbReference type="InterPro" id="IPR001789">
    <property type="entry name" value="Sig_transdc_resp-reg_receiver"/>
</dbReference>
<evidence type="ECO:0000259" key="7">
    <source>
        <dbReference type="PROSITE" id="PS50110"/>
    </source>
</evidence>
<protein>
    <recommendedName>
        <fullName evidence="2">histidine kinase</fullName>
        <ecNumber evidence="2">2.7.13.3</ecNumber>
    </recommendedName>
</protein>
<dbReference type="CDD" id="cd00082">
    <property type="entry name" value="HisKA"/>
    <property type="match status" value="1"/>
</dbReference>
<reference evidence="8 9" key="1">
    <citation type="submission" date="2021-01" db="EMBL/GenBank/DDBJ databases">
        <title>Belnapia mucosa sp. nov. and Belnapia arida sp. nov., isolated from the Tabernas Desert (Almeria, Spain).</title>
        <authorList>
            <person name="Molina-Menor E."/>
            <person name="Vidal-Verdu A."/>
            <person name="Calonge A."/>
            <person name="Satari L."/>
            <person name="Pereto Magraner J."/>
            <person name="Porcar Miralles M."/>
        </authorList>
    </citation>
    <scope>NUCLEOTIDE SEQUENCE [LARGE SCALE GENOMIC DNA]</scope>
    <source>
        <strain evidence="8 9">T6</strain>
    </source>
</reference>
<dbReference type="InterPro" id="IPR000014">
    <property type="entry name" value="PAS"/>
</dbReference>
<evidence type="ECO:0000256" key="5">
    <source>
        <dbReference type="SAM" id="MobiDB-lite"/>
    </source>
</evidence>
<dbReference type="EMBL" id="JAEUXJ010000003">
    <property type="protein sequence ID" value="MBL6455714.1"/>
    <property type="molecule type" value="Genomic_DNA"/>
</dbReference>
<evidence type="ECO:0000256" key="2">
    <source>
        <dbReference type="ARBA" id="ARBA00012438"/>
    </source>
</evidence>
<dbReference type="RefSeq" id="WP_202825442.1">
    <property type="nucleotide sequence ID" value="NZ_JAEUXJ010000003.1"/>
</dbReference>
<feature type="compositionally biased region" description="Low complexity" evidence="5">
    <location>
        <begin position="489"/>
        <end position="503"/>
    </location>
</feature>
<dbReference type="Pfam" id="PF02518">
    <property type="entry name" value="HATPase_c"/>
    <property type="match status" value="1"/>
</dbReference>
<evidence type="ECO:0000313" key="8">
    <source>
        <dbReference type="EMBL" id="MBL6455714.1"/>
    </source>
</evidence>
<dbReference type="SMART" id="SM00387">
    <property type="entry name" value="HATPase_c"/>
    <property type="match status" value="1"/>
</dbReference>
<feature type="region of interest" description="Disordered" evidence="5">
    <location>
        <begin position="201"/>
        <end position="223"/>
    </location>
</feature>
<dbReference type="SUPFAM" id="SSF52172">
    <property type="entry name" value="CheY-like"/>
    <property type="match status" value="2"/>
</dbReference>
<dbReference type="EC" id="2.7.13.3" evidence="2"/>
<evidence type="ECO:0000259" key="6">
    <source>
        <dbReference type="PROSITE" id="PS50109"/>
    </source>
</evidence>
<comment type="caution">
    <text evidence="8">The sequence shown here is derived from an EMBL/GenBank/DDBJ whole genome shotgun (WGS) entry which is preliminary data.</text>
</comment>
<feature type="domain" description="Response regulatory" evidence="7">
    <location>
        <begin position="514"/>
        <end position="623"/>
    </location>
</feature>
<evidence type="ECO:0000256" key="4">
    <source>
        <dbReference type="PROSITE-ProRule" id="PRU00169"/>
    </source>
</evidence>
<dbReference type="InterPro" id="IPR013656">
    <property type="entry name" value="PAS_4"/>
</dbReference>
<dbReference type="PROSITE" id="PS50109">
    <property type="entry name" value="HIS_KIN"/>
    <property type="match status" value="1"/>
</dbReference>
<feature type="modified residue" description="4-aspartylphosphate" evidence="4">
    <location>
        <position position="563"/>
    </location>
</feature>
<dbReference type="Pfam" id="PF08448">
    <property type="entry name" value="PAS_4"/>
    <property type="match status" value="1"/>
</dbReference>